<keyword evidence="2" id="KW-1185">Reference proteome</keyword>
<organism evidence="1 2">
    <name type="scientific">Plasmodium relictum</name>
    <dbReference type="NCBI Taxonomy" id="85471"/>
    <lineage>
        <taxon>Eukaryota</taxon>
        <taxon>Sar</taxon>
        <taxon>Alveolata</taxon>
        <taxon>Apicomplexa</taxon>
        <taxon>Aconoidasida</taxon>
        <taxon>Haemosporida</taxon>
        <taxon>Plasmodiidae</taxon>
        <taxon>Plasmodium</taxon>
        <taxon>Plasmodium (Haemamoeba)</taxon>
    </lineage>
</organism>
<dbReference type="OMA" id="KYYYHKK"/>
<gene>
    <name evidence="1" type="ORF">PRELSG_1128200</name>
</gene>
<dbReference type="RefSeq" id="XP_028533935.1">
    <property type="nucleotide sequence ID" value="XM_028677559.1"/>
</dbReference>
<dbReference type="AlphaFoldDB" id="A0A1J1H821"/>
<dbReference type="VEuPathDB" id="PlasmoDB:PRELSG_1128200"/>
<sequence length="269" mass="33182">MCFITIHLKKKKKGTMKLYILYLLLFLVNCSENLMYEKIKKIVNEVDKCSLEDVEFMDDYTLKLYWIWINNFFKYLRVKTYIYENDDIYKHIIKKHKNMLEEFKDNFIYYNDRSEFIKNALNILSNEKTLRKMIDLHVPIKQIKFFQDLTEITLLNIFLEEKSNLINSYKKYIMFEELRDVANSKYYYHKKLLENKWESKNDDTLFIDKKKKYNNDNDNINNKQLKNVITLNINEIPYVKEMQFDYYDNKKWDKYLYYEFNDPTTDSPN</sequence>
<reference evidence="1 2" key="1">
    <citation type="submission" date="2015-04" db="EMBL/GenBank/DDBJ databases">
        <authorList>
            <consortium name="Pathogen Informatics"/>
        </authorList>
    </citation>
    <scope>NUCLEOTIDE SEQUENCE [LARGE SCALE GENOMIC DNA]</scope>
    <source>
        <strain evidence="1 2">SGS1</strain>
    </source>
</reference>
<dbReference type="EMBL" id="LN835306">
    <property type="protein sequence ID" value="CRH00934.1"/>
    <property type="molecule type" value="Genomic_DNA"/>
</dbReference>
<protein>
    <submittedName>
        <fullName evidence="1">Uncharacterized protein</fullName>
    </submittedName>
</protein>
<dbReference type="KEGG" id="prel:PRELSG_1128200"/>
<dbReference type="Proteomes" id="UP000220158">
    <property type="component" value="Chromosome 11"/>
</dbReference>
<dbReference type="OrthoDB" id="370114at2759"/>
<dbReference type="GeneID" id="39737061"/>
<name>A0A1J1H821_PLARL</name>
<proteinExistence type="predicted"/>
<accession>A0A1J1H821</accession>
<evidence type="ECO:0000313" key="2">
    <source>
        <dbReference type="Proteomes" id="UP000220158"/>
    </source>
</evidence>
<evidence type="ECO:0000313" key="1">
    <source>
        <dbReference type="EMBL" id="CRH00934.1"/>
    </source>
</evidence>